<evidence type="ECO:0000256" key="6">
    <source>
        <dbReference type="ARBA" id="ARBA00022703"/>
    </source>
</evidence>
<dbReference type="InterPro" id="IPR046378">
    <property type="entry name" value="DAXX_histone-bd"/>
</dbReference>
<evidence type="ECO:0000259" key="13">
    <source>
        <dbReference type="Pfam" id="PF20920"/>
    </source>
</evidence>
<dbReference type="Proteomes" id="UP000681722">
    <property type="component" value="Unassembled WGS sequence"/>
</dbReference>
<dbReference type="EMBL" id="CAJOBC010000123">
    <property type="protein sequence ID" value="CAF3540888.1"/>
    <property type="molecule type" value="Genomic_DNA"/>
</dbReference>
<comment type="subcellular location">
    <subcellularLocation>
        <location evidence="2">Chromosome</location>
    </subcellularLocation>
    <subcellularLocation>
        <location evidence="3">Cytoplasm</location>
    </subcellularLocation>
    <subcellularLocation>
        <location evidence="1">Nucleus</location>
    </subcellularLocation>
</comment>
<evidence type="ECO:0000256" key="12">
    <source>
        <dbReference type="SAM" id="Phobius"/>
    </source>
</evidence>
<keyword evidence="12" id="KW-0812">Transmembrane</keyword>
<keyword evidence="8" id="KW-0143">Chaperone</keyword>
<name>A0A813PYY9_9BILA</name>
<evidence type="ECO:0000256" key="1">
    <source>
        <dbReference type="ARBA" id="ARBA00004123"/>
    </source>
</evidence>
<evidence type="ECO:0000256" key="4">
    <source>
        <dbReference type="ARBA" id="ARBA00022454"/>
    </source>
</evidence>
<dbReference type="EMBL" id="CAJNOQ010000123">
    <property type="protein sequence ID" value="CAF0760114.1"/>
    <property type="molecule type" value="Genomic_DNA"/>
</dbReference>
<feature type="compositionally biased region" description="Acidic residues" evidence="11">
    <location>
        <begin position="651"/>
        <end position="665"/>
    </location>
</feature>
<feature type="coiled-coil region" evidence="10">
    <location>
        <begin position="434"/>
        <end position="464"/>
    </location>
</feature>
<dbReference type="GO" id="GO:0005737">
    <property type="term" value="C:cytoplasm"/>
    <property type="evidence" value="ECO:0007669"/>
    <property type="project" value="UniProtKB-SubCell"/>
</dbReference>
<evidence type="ECO:0000256" key="2">
    <source>
        <dbReference type="ARBA" id="ARBA00004286"/>
    </source>
</evidence>
<evidence type="ECO:0000313" key="16">
    <source>
        <dbReference type="Proteomes" id="UP000663829"/>
    </source>
</evidence>
<feature type="domain" description="Daxx histone-binding" evidence="13">
    <location>
        <begin position="540"/>
        <end position="625"/>
    </location>
</feature>
<evidence type="ECO:0000313" key="15">
    <source>
        <dbReference type="EMBL" id="CAF3540888.1"/>
    </source>
</evidence>
<keyword evidence="4" id="KW-0158">Chromosome</keyword>
<keyword evidence="9" id="KW-0539">Nucleus</keyword>
<keyword evidence="7 10" id="KW-0175">Coiled coil</keyword>
<feature type="transmembrane region" description="Helical" evidence="12">
    <location>
        <begin position="41"/>
        <end position="61"/>
    </location>
</feature>
<protein>
    <recommendedName>
        <fullName evidence="13">Daxx histone-binding domain-containing protein</fullName>
    </recommendedName>
</protein>
<evidence type="ECO:0000256" key="7">
    <source>
        <dbReference type="ARBA" id="ARBA00023054"/>
    </source>
</evidence>
<dbReference type="AlphaFoldDB" id="A0A813PYY9"/>
<proteinExistence type="predicted"/>
<dbReference type="Pfam" id="PF20920">
    <property type="entry name" value="DAXX_hist_bd"/>
    <property type="match status" value="1"/>
</dbReference>
<accession>A0A813PYY9</accession>
<dbReference type="GO" id="GO:0006355">
    <property type="term" value="P:regulation of DNA-templated transcription"/>
    <property type="evidence" value="ECO:0007669"/>
    <property type="project" value="UniProtKB-ARBA"/>
</dbReference>
<comment type="caution">
    <text evidence="14">The sequence shown here is derived from an EMBL/GenBank/DDBJ whole genome shotgun (WGS) entry which is preliminary data.</text>
</comment>
<dbReference type="OrthoDB" id="7492809at2759"/>
<feature type="transmembrane region" description="Helical" evidence="12">
    <location>
        <begin position="131"/>
        <end position="159"/>
    </location>
</feature>
<feature type="transmembrane region" description="Helical" evidence="12">
    <location>
        <begin position="166"/>
        <end position="185"/>
    </location>
</feature>
<dbReference type="Gene3D" id="1.20.58.2170">
    <property type="match status" value="1"/>
</dbReference>
<evidence type="ECO:0000256" key="5">
    <source>
        <dbReference type="ARBA" id="ARBA00022490"/>
    </source>
</evidence>
<gene>
    <name evidence="14" type="ORF">GPM918_LOCUS1336</name>
    <name evidence="15" type="ORF">SRO942_LOCUS1336</name>
</gene>
<dbReference type="InterPro" id="IPR046426">
    <property type="entry name" value="DAXX_histone-bd_sf"/>
</dbReference>
<keyword evidence="12" id="KW-1133">Transmembrane helix</keyword>
<dbReference type="InterPro" id="IPR038298">
    <property type="entry name" value="Daxx_N_sf"/>
</dbReference>
<keyword evidence="12" id="KW-0472">Membrane</keyword>
<dbReference type="Gene3D" id="1.10.8.810">
    <property type="entry name" value="Daxx helical bundle domain"/>
    <property type="match status" value="1"/>
</dbReference>
<feature type="region of interest" description="Disordered" evidence="11">
    <location>
        <begin position="939"/>
        <end position="963"/>
    </location>
</feature>
<evidence type="ECO:0000256" key="11">
    <source>
        <dbReference type="SAM" id="MobiDB-lite"/>
    </source>
</evidence>
<evidence type="ECO:0000256" key="10">
    <source>
        <dbReference type="SAM" id="Coils"/>
    </source>
</evidence>
<keyword evidence="5" id="KW-0963">Cytoplasm</keyword>
<evidence type="ECO:0000256" key="8">
    <source>
        <dbReference type="ARBA" id="ARBA00023186"/>
    </source>
</evidence>
<feature type="region of interest" description="Disordered" evidence="11">
    <location>
        <begin position="636"/>
        <end position="678"/>
    </location>
</feature>
<dbReference type="GO" id="GO:0006915">
    <property type="term" value="P:apoptotic process"/>
    <property type="evidence" value="ECO:0007669"/>
    <property type="project" value="UniProtKB-KW"/>
</dbReference>
<keyword evidence="6" id="KW-0053">Apoptosis</keyword>
<keyword evidence="16" id="KW-1185">Reference proteome</keyword>
<dbReference type="GO" id="GO:0005694">
    <property type="term" value="C:chromosome"/>
    <property type="evidence" value="ECO:0007669"/>
    <property type="project" value="UniProtKB-SubCell"/>
</dbReference>
<evidence type="ECO:0000313" key="14">
    <source>
        <dbReference type="EMBL" id="CAF0760114.1"/>
    </source>
</evidence>
<reference evidence="14" key="1">
    <citation type="submission" date="2021-02" db="EMBL/GenBank/DDBJ databases">
        <authorList>
            <person name="Nowell W R."/>
        </authorList>
    </citation>
    <scope>NUCLEOTIDE SEQUENCE</scope>
</reference>
<evidence type="ECO:0000256" key="3">
    <source>
        <dbReference type="ARBA" id="ARBA00004496"/>
    </source>
</evidence>
<sequence length="963" mass="111155">MFKFQYRDFAYSRNNSEDLAVQKIKMVCLNLVKPYTPILKVVVRSVCCTFLLFLLIVFISFEFNNFTMKSVNQSNNGTNIEESFDSADNLKLAYEIHRIYYNKTNFSTINEVELVSLIKQIVGKMNLNYNIYVISSLCYLIHLLCFIPLLISFIICLLYEKVLRNGIIRLMLSIVGFCSLFLSAWTQVNRSNLEMSFNDLMGGIYILLSVIRVILKHDQDIELIFQKLRKYFNKTSTSFICSDEFSTYLKSTYTILYDPSTKYYSLLSNLLELLKKHPIQQCSKSVSDIRDENIQHSITTTTVAQTELPENEISNSSSITENTHKRTIIPVAIETITNIQTSQISPLINIEITSETTLGVTDENVSLINPAEVLTTYEETEIVRSDDVQLLTDDCEKCTIPCIQQAINETLDKPSESNSINKECDEELKRQRKIRKLEYRLSSLSNTIRKLEETEMTLDEMKNSDLYLVEAKLKERAYDTHLKLARLKNKLPTTERIIQVPIDVVACEEYECINNDLQQMIQNIKYFPDFSDVRKTVENANRINELNLSSEKIESVAIKAFKVVGKAMRHRRRKDDQEILLSRLPDDFNVNDNDPALKDNELERVLAKNDQDGEYKINQLFDQYASMSEQIVGDMNENNEEEDESVKSHEDESETDEEQEQEIINEEINNNDNEELTNNDNEDIVFEQLDIDNAQFQNLTENVVENNNNLEDIVLNVESKQPTIEEEKEQTPVVLSPVGSSVMSTTNNIESNVHNSNLILLTNLTSSPHHTHCLHSNSMSVKRLTKPIQQQEYLINNERNQNSHITVLSTACIKQQPPKKCSPILDSLRKRNSSFESLASKKRRLSNDDEIVYLTDEDEQESGNKQNLCSNHARLALHRAYLTSSDDKPNITGLNKFQQHLNHPTKQCTHKHQIYDSKEQLNNDMLYDIYQQRLVKPVNSTQHLTPKQPVKKTHKKQDPIIID</sequence>
<dbReference type="Proteomes" id="UP000663829">
    <property type="component" value="Unassembled WGS sequence"/>
</dbReference>
<organism evidence="14 16">
    <name type="scientific">Didymodactylos carnosus</name>
    <dbReference type="NCBI Taxonomy" id="1234261"/>
    <lineage>
        <taxon>Eukaryota</taxon>
        <taxon>Metazoa</taxon>
        <taxon>Spiralia</taxon>
        <taxon>Gnathifera</taxon>
        <taxon>Rotifera</taxon>
        <taxon>Eurotatoria</taxon>
        <taxon>Bdelloidea</taxon>
        <taxon>Philodinida</taxon>
        <taxon>Philodinidae</taxon>
        <taxon>Didymodactylos</taxon>
    </lineage>
</organism>
<dbReference type="GO" id="GO:0005634">
    <property type="term" value="C:nucleus"/>
    <property type="evidence" value="ECO:0007669"/>
    <property type="project" value="UniProtKB-SubCell"/>
</dbReference>
<evidence type="ECO:0000256" key="9">
    <source>
        <dbReference type="ARBA" id="ARBA00023242"/>
    </source>
</evidence>
<dbReference type="GO" id="GO:0042393">
    <property type="term" value="F:histone binding"/>
    <property type="evidence" value="ECO:0007669"/>
    <property type="project" value="InterPro"/>
</dbReference>